<evidence type="ECO:0000256" key="7">
    <source>
        <dbReference type="SAM" id="Phobius"/>
    </source>
</evidence>
<dbReference type="SMART" id="SM00409">
    <property type="entry name" value="IG"/>
    <property type="match status" value="5"/>
</dbReference>
<dbReference type="InterPro" id="IPR036179">
    <property type="entry name" value="Ig-like_dom_sf"/>
</dbReference>
<reference evidence="10" key="1">
    <citation type="submission" date="2023-08" db="EMBL/GenBank/DDBJ databases">
        <authorList>
            <person name="Alioto T."/>
            <person name="Alioto T."/>
            <person name="Gomez Garrido J."/>
        </authorList>
    </citation>
    <scope>NUCLEOTIDE SEQUENCE</scope>
</reference>
<evidence type="ECO:0000256" key="8">
    <source>
        <dbReference type="SAM" id="SignalP"/>
    </source>
</evidence>
<dbReference type="PANTHER" id="PTHR45889">
    <property type="entry name" value="IG-LIKE DOMAIN-CONTAINING PROTEIN"/>
    <property type="match status" value="1"/>
</dbReference>
<dbReference type="InterPro" id="IPR013783">
    <property type="entry name" value="Ig-like_fold"/>
</dbReference>
<evidence type="ECO:0000256" key="2">
    <source>
        <dbReference type="ARBA" id="ARBA00022692"/>
    </source>
</evidence>
<dbReference type="SUPFAM" id="SSF48726">
    <property type="entry name" value="Immunoglobulin"/>
    <property type="match status" value="5"/>
</dbReference>
<dbReference type="Pfam" id="PF07686">
    <property type="entry name" value="V-set"/>
    <property type="match status" value="1"/>
</dbReference>
<sequence>MAVRDASYLLFGLFVIFSTWGVWASIEVNMEDRVEVFKGDTARISCMFTTTEGSGGLMIWWFYVTNTRQVQQIYYKDSAVAVKEVDTPFTERIEVNMTGTNGGVVLTINDVQLLDELEFVCRIKDLTGGIGEGRTNLKVFKTPNLPTIEGVQTGISVSEDTPSKVATCEVKNGFPKPNITWYRNLTPLRGIPDAVEIMLSVTRESTGLYSVTSELNLKVLKEDKDDEFYCEVTYFVPGETRMTETERIKITVFYPATNVSIWVESPKGKIKEGDSVELHCVDDGNPPSSYIGINHLESGISFDGNIRLLQNVTRLDSGVYECTSTDTDTFEETKGSTSVFVNYLDPAVVKLDSDAVAVGDPFEVTCNALSSLKTQTVWMKDGQQIAEGHILKVKDASYDDAGTYTCVVTAPEIEGMDTSSSLLINILGSPEIVRPDSTEIEASYEETVDLSCFVRGLPTPVITWTTSDGKDLGTASETVTENGIESGISFKVTSDTTVFCNASNDRGIDSLIFNIKAIKAITVNPPKSASKGEGSGVIIAVIIICILLLAILGSVLYFLYKKGKLCGRSGKQDLTKEKSSKDNIVVEMKSDNTEEAVLLGVNGEKQPPNDQ</sequence>
<feature type="region of interest" description="Disordered" evidence="6">
    <location>
        <begin position="584"/>
        <end position="611"/>
    </location>
</feature>
<dbReference type="Pfam" id="PF13895">
    <property type="entry name" value="Ig_2"/>
    <property type="match status" value="1"/>
</dbReference>
<evidence type="ECO:0000256" key="5">
    <source>
        <dbReference type="ARBA" id="ARBA00023157"/>
    </source>
</evidence>
<evidence type="ECO:0000259" key="9">
    <source>
        <dbReference type="PROSITE" id="PS50835"/>
    </source>
</evidence>
<feature type="chain" id="PRO_5043931417" evidence="8">
    <location>
        <begin position="25"/>
        <end position="611"/>
    </location>
</feature>
<keyword evidence="5" id="KW-1015">Disulfide bond</keyword>
<organism evidence="10 11">
    <name type="scientific">Xyrichtys novacula</name>
    <name type="common">Pearly razorfish</name>
    <name type="synonym">Hemipteronotus novacula</name>
    <dbReference type="NCBI Taxonomy" id="13765"/>
    <lineage>
        <taxon>Eukaryota</taxon>
        <taxon>Metazoa</taxon>
        <taxon>Chordata</taxon>
        <taxon>Craniata</taxon>
        <taxon>Vertebrata</taxon>
        <taxon>Euteleostomi</taxon>
        <taxon>Actinopterygii</taxon>
        <taxon>Neopterygii</taxon>
        <taxon>Teleostei</taxon>
        <taxon>Neoteleostei</taxon>
        <taxon>Acanthomorphata</taxon>
        <taxon>Eupercaria</taxon>
        <taxon>Labriformes</taxon>
        <taxon>Labridae</taxon>
        <taxon>Xyrichtys</taxon>
    </lineage>
</organism>
<comment type="subcellular location">
    <subcellularLocation>
        <location evidence="1">Membrane</location>
        <topology evidence="1">Single-pass membrane protein</topology>
    </subcellularLocation>
</comment>
<dbReference type="CDD" id="cd00096">
    <property type="entry name" value="Ig"/>
    <property type="match status" value="1"/>
</dbReference>
<feature type="domain" description="Ig-like" evidence="9">
    <location>
        <begin position="346"/>
        <end position="423"/>
    </location>
</feature>
<proteinExistence type="predicted"/>
<feature type="domain" description="Ig-like" evidence="9">
    <location>
        <begin position="430"/>
        <end position="516"/>
    </location>
</feature>
<evidence type="ECO:0000313" key="10">
    <source>
        <dbReference type="EMBL" id="CAJ1065510.1"/>
    </source>
</evidence>
<evidence type="ECO:0000256" key="1">
    <source>
        <dbReference type="ARBA" id="ARBA00004167"/>
    </source>
</evidence>
<dbReference type="PANTHER" id="PTHR45889:SF3">
    <property type="entry name" value="CELL ADHESION MOLECULE 4"/>
    <property type="match status" value="1"/>
</dbReference>
<dbReference type="InterPro" id="IPR013162">
    <property type="entry name" value="CD80_C2-set"/>
</dbReference>
<feature type="domain" description="Ig-like" evidence="9">
    <location>
        <begin position="146"/>
        <end position="249"/>
    </location>
</feature>
<evidence type="ECO:0000256" key="6">
    <source>
        <dbReference type="SAM" id="MobiDB-lite"/>
    </source>
</evidence>
<evidence type="ECO:0000256" key="4">
    <source>
        <dbReference type="ARBA" id="ARBA00023136"/>
    </source>
</evidence>
<dbReference type="InterPro" id="IPR007110">
    <property type="entry name" value="Ig-like_dom"/>
</dbReference>
<dbReference type="SMART" id="SM00408">
    <property type="entry name" value="IGc2"/>
    <property type="match status" value="3"/>
</dbReference>
<keyword evidence="4 7" id="KW-0472">Membrane</keyword>
<dbReference type="EMBL" id="OY660873">
    <property type="protein sequence ID" value="CAJ1065510.1"/>
    <property type="molecule type" value="Genomic_DNA"/>
</dbReference>
<keyword evidence="8" id="KW-0732">Signal</keyword>
<protein>
    <submittedName>
        <fullName evidence="10">Melanoma cell adhesion molecule b isoform X3</fullName>
    </submittedName>
</protein>
<dbReference type="Proteomes" id="UP001178508">
    <property type="component" value="Chromosome 10"/>
</dbReference>
<evidence type="ECO:0000313" key="11">
    <source>
        <dbReference type="Proteomes" id="UP001178508"/>
    </source>
</evidence>
<dbReference type="InterPro" id="IPR003599">
    <property type="entry name" value="Ig_sub"/>
</dbReference>
<evidence type="ECO:0000256" key="3">
    <source>
        <dbReference type="ARBA" id="ARBA00022989"/>
    </source>
</evidence>
<keyword evidence="11" id="KW-1185">Reference proteome</keyword>
<dbReference type="GO" id="GO:0016020">
    <property type="term" value="C:membrane"/>
    <property type="evidence" value="ECO:0007669"/>
    <property type="project" value="UniProtKB-SubCell"/>
</dbReference>
<dbReference type="CDD" id="cd00098">
    <property type="entry name" value="IgC1"/>
    <property type="match status" value="1"/>
</dbReference>
<gene>
    <name evidence="10" type="ORF">XNOV1_A011875</name>
</gene>
<dbReference type="Gene3D" id="2.60.40.10">
    <property type="entry name" value="Immunoglobulins"/>
    <property type="match status" value="5"/>
</dbReference>
<keyword evidence="3 7" id="KW-1133">Transmembrane helix</keyword>
<dbReference type="PROSITE" id="PS50835">
    <property type="entry name" value="IG_LIKE"/>
    <property type="match status" value="4"/>
</dbReference>
<keyword evidence="2 7" id="KW-0812">Transmembrane</keyword>
<feature type="transmembrane region" description="Helical" evidence="7">
    <location>
        <begin position="537"/>
        <end position="560"/>
    </location>
</feature>
<feature type="signal peptide" evidence="8">
    <location>
        <begin position="1"/>
        <end position="24"/>
    </location>
</feature>
<feature type="domain" description="Ig-like" evidence="9">
    <location>
        <begin position="255"/>
        <end position="338"/>
    </location>
</feature>
<dbReference type="Pfam" id="PF08205">
    <property type="entry name" value="C2-set_2"/>
    <property type="match status" value="1"/>
</dbReference>
<dbReference type="InterPro" id="IPR003598">
    <property type="entry name" value="Ig_sub2"/>
</dbReference>
<dbReference type="AlphaFoldDB" id="A0AAV1FWD6"/>
<name>A0AAV1FWD6_XYRNO</name>
<accession>A0AAV1FWD6</accession>
<dbReference type="InterPro" id="IPR013106">
    <property type="entry name" value="Ig_V-set"/>
</dbReference>